<evidence type="ECO:0008006" key="4">
    <source>
        <dbReference type="Google" id="ProtNLM"/>
    </source>
</evidence>
<sequence length="160" mass="16988">MSRDMMSSLASSFDSLPFALQILVVAVIGVVPFLESYVGAFVGTLVGLPAPVALVATVLGNVLAVVVAVALGSRIAQRRERQREQPRTSRQEKVIARVDRWGVPIASLLAPMVLAISLTAFIMTTVGLARRQVMVWQIAAVVLWGGIFTAFGLGLLSVTG</sequence>
<evidence type="ECO:0000256" key="1">
    <source>
        <dbReference type="SAM" id="Phobius"/>
    </source>
</evidence>
<dbReference type="Proteomes" id="UP000316988">
    <property type="component" value="Unassembled WGS sequence"/>
</dbReference>
<dbReference type="EMBL" id="VLNT01000005">
    <property type="protein sequence ID" value="TSD63586.1"/>
    <property type="molecule type" value="Genomic_DNA"/>
</dbReference>
<comment type="caution">
    <text evidence="2">The sequence shown here is derived from an EMBL/GenBank/DDBJ whole genome shotgun (WGS) entry which is preliminary data.</text>
</comment>
<keyword evidence="1" id="KW-0472">Membrane</keyword>
<evidence type="ECO:0000313" key="3">
    <source>
        <dbReference type="Proteomes" id="UP000316988"/>
    </source>
</evidence>
<keyword evidence="1" id="KW-1133">Transmembrane helix</keyword>
<feature type="transmembrane region" description="Helical" evidence="1">
    <location>
        <begin position="134"/>
        <end position="156"/>
    </location>
</feature>
<reference evidence="2 3" key="1">
    <citation type="submission" date="2019-07" db="EMBL/GenBank/DDBJ databases">
        <authorList>
            <person name="Zhao L.H."/>
        </authorList>
    </citation>
    <scope>NUCLEOTIDE SEQUENCE [LARGE SCALE GENOMIC DNA]</scope>
    <source>
        <strain evidence="2 3">Co35</strain>
    </source>
</reference>
<protein>
    <recommendedName>
        <fullName evidence="4">Small multidrug efflux protein</fullName>
    </recommendedName>
</protein>
<keyword evidence="1" id="KW-0812">Transmembrane</keyword>
<accession>A0A554SB71</accession>
<name>A0A554SB71_9ACTN</name>
<dbReference type="RefSeq" id="WP_143912959.1">
    <property type="nucleotide sequence ID" value="NZ_VLNT01000005.1"/>
</dbReference>
<organism evidence="2 3">
    <name type="scientific">Aeromicrobium piscarium</name>
    <dbReference type="NCBI Taxonomy" id="2590901"/>
    <lineage>
        <taxon>Bacteria</taxon>
        <taxon>Bacillati</taxon>
        <taxon>Actinomycetota</taxon>
        <taxon>Actinomycetes</taxon>
        <taxon>Propionibacteriales</taxon>
        <taxon>Nocardioidaceae</taxon>
        <taxon>Aeromicrobium</taxon>
    </lineage>
</organism>
<proteinExistence type="predicted"/>
<dbReference type="OrthoDB" id="4570818at2"/>
<keyword evidence="3" id="KW-1185">Reference proteome</keyword>
<dbReference type="AlphaFoldDB" id="A0A554SB71"/>
<feature type="transmembrane region" description="Helical" evidence="1">
    <location>
        <begin position="12"/>
        <end position="34"/>
    </location>
</feature>
<feature type="transmembrane region" description="Helical" evidence="1">
    <location>
        <begin position="98"/>
        <end position="122"/>
    </location>
</feature>
<gene>
    <name evidence="2" type="ORF">FNM00_08200</name>
</gene>
<feature type="transmembrane region" description="Helical" evidence="1">
    <location>
        <begin position="54"/>
        <end position="77"/>
    </location>
</feature>
<evidence type="ECO:0000313" key="2">
    <source>
        <dbReference type="EMBL" id="TSD63586.1"/>
    </source>
</evidence>